<feature type="compositionally biased region" description="Polar residues" evidence="1">
    <location>
        <begin position="1"/>
        <end position="11"/>
    </location>
</feature>
<reference evidence="2" key="2">
    <citation type="submission" date="2020-11" db="EMBL/GenBank/DDBJ databases">
        <authorList>
            <person name="McCartney M.A."/>
            <person name="Auch B."/>
            <person name="Kono T."/>
            <person name="Mallez S."/>
            <person name="Becker A."/>
            <person name="Gohl D.M."/>
            <person name="Silverstein K.A.T."/>
            <person name="Koren S."/>
            <person name="Bechman K.B."/>
            <person name="Herman A."/>
            <person name="Abrahante J.E."/>
            <person name="Garbe J."/>
        </authorList>
    </citation>
    <scope>NUCLEOTIDE SEQUENCE</scope>
    <source>
        <strain evidence="2">Duluth1</strain>
        <tissue evidence="2">Whole animal</tissue>
    </source>
</reference>
<evidence type="ECO:0000313" key="2">
    <source>
        <dbReference type="EMBL" id="KAH3855752.1"/>
    </source>
</evidence>
<protein>
    <submittedName>
        <fullName evidence="2">Uncharacterized protein</fullName>
    </submittedName>
</protein>
<sequence>MTTGGESQVNWKPSGREPSSPFGEPPTSVHEMSEPCTSQEAAKIRKFNFTII</sequence>
<reference evidence="2" key="1">
    <citation type="journal article" date="2019" name="bioRxiv">
        <title>The Genome of the Zebra Mussel, Dreissena polymorpha: A Resource for Invasive Species Research.</title>
        <authorList>
            <person name="McCartney M.A."/>
            <person name="Auch B."/>
            <person name="Kono T."/>
            <person name="Mallez S."/>
            <person name="Zhang Y."/>
            <person name="Obille A."/>
            <person name="Becker A."/>
            <person name="Abrahante J.E."/>
            <person name="Garbe J."/>
            <person name="Badalamenti J.P."/>
            <person name="Herman A."/>
            <person name="Mangelson H."/>
            <person name="Liachko I."/>
            <person name="Sullivan S."/>
            <person name="Sone E.D."/>
            <person name="Koren S."/>
            <person name="Silverstein K.A.T."/>
            <person name="Beckman K.B."/>
            <person name="Gohl D.M."/>
        </authorList>
    </citation>
    <scope>NUCLEOTIDE SEQUENCE</scope>
    <source>
        <strain evidence="2">Duluth1</strain>
        <tissue evidence="2">Whole animal</tissue>
    </source>
</reference>
<comment type="caution">
    <text evidence="2">The sequence shown here is derived from an EMBL/GenBank/DDBJ whole genome shotgun (WGS) entry which is preliminary data.</text>
</comment>
<evidence type="ECO:0000256" key="1">
    <source>
        <dbReference type="SAM" id="MobiDB-lite"/>
    </source>
</evidence>
<name>A0A9D4R6K4_DREPO</name>
<gene>
    <name evidence="2" type="ORF">DPMN_098321</name>
</gene>
<proteinExistence type="predicted"/>
<accession>A0A9D4R6K4</accession>
<feature type="region of interest" description="Disordered" evidence="1">
    <location>
        <begin position="1"/>
        <end position="37"/>
    </location>
</feature>
<evidence type="ECO:0000313" key="3">
    <source>
        <dbReference type="Proteomes" id="UP000828390"/>
    </source>
</evidence>
<dbReference type="EMBL" id="JAIWYP010000003">
    <property type="protein sequence ID" value="KAH3855752.1"/>
    <property type="molecule type" value="Genomic_DNA"/>
</dbReference>
<dbReference type="AlphaFoldDB" id="A0A9D4R6K4"/>
<dbReference type="Proteomes" id="UP000828390">
    <property type="component" value="Unassembled WGS sequence"/>
</dbReference>
<keyword evidence="3" id="KW-1185">Reference proteome</keyword>
<organism evidence="2 3">
    <name type="scientific">Dreissena polymorpha</name>
    <name type="common">Zebra mussel</name>
    <name type="synonym">Mytilus polymorpha</name>
    <dbReference type="NCBI Taxonomy" id="45954"/>
    <lineage>
        <taxon>Eukaryota</taxon>
        <taxon>Metazoa</taxon>
        <taxon>Spiralia</taxon>
        <taxon>Lophotrochozoa</taxon>
        <taxon>Mollusca</taxon>
        <taxon>Bivalvia</taxon>
        <taxon>Autobranchia</taxon>
        <taxon>Heteroconchia</taxon>
        <taxon>Euheterodonta</taxon>
        <taxon>Imparidentia</taxon>
        <taxon>Neoheterodontei</taxon>
        <taxon>Myida</taxon>
        <taxon>Dreissenoidea</taxon>
        <taxon>Dreissenidae</taxon>
        <taxon>Dreissena</taxon>
    </lineage>
</organism>